<reference evidence="2 3" key="1">
    <citation type="submission" date="2014-05" db="EMBL/GenBank/DDBJ databases">
        <authorList>
            <person name="Sibley D."/>
            <person name="Venepally P."/>
            <person name="Karamycheva S."/>
            <person name="Hadjithomas M."/>
            <person name="Khan A."/>
            <person name="Brunk B."/>
            <person name="Roos D."/>
            <person name="Caler E."/>
            <person name="Lorenzi H."/>
        </authorList>
    </citation>
    <scope>NUCLEOTIDE SEQUENCE [LARGE SCALE GENOMIC DNA]</scope>
    <source>
        <strain evidence="2 3">RUB</strain>
    </source>
</reference>
<feature type="compositionally biased region" description="Basic residues" evidence="1">
    <location>
        <begin position="15"/>
        <end position="27"/>
    </location>
</feature>
<dbReference type="EMBL" id="AFYV02001385">
    <property type="protein sequence ID" value="KFG62115.1"/>
    <property type="molecule type" value="Genomic_DNA"/>
</dbReference>
<evidence type="ECO:0000256" key="1">
    <source>
        <dbReference type="SAM" id="MobiDB-lite"/>
    </source>
</evidence>
<sequence length="72" mass="7889">MERKNESESLEKKTPVPKKKKEMKRNGRTAPAKAPGRLGAPPLSSLAFPVDWPALRCLDSLAFRAATGERGN</sequence>
<feature type="region of interest" description="Disordered" evidence="1">
    <location>
        <begin position="1"/>
        <end position="42"/>
    </location>
</feature>
<evidence type="ECO:0000313" key="3">
    <source>
        <dbReference type="Proteomes" id="UP000028834"/>
    </source>
</evidence>
<name>A0A086LZP7_TOXGO</name>
<proteinExistence type="predicted"/>
<dbReference type="AlphaFoldDB" id="A0A086LZP7"/>
<comment type="caution">
    <text evidence="2">The sequence shown here is derived from an EMBL/GenBank/DDBJ whole genome shotgun (WGS) entry which is preliminary data.</text>
</comment>
<protein>
    <submittedName>
        <fullName evidence="2">Uncharacterized protein</fullName>
    </submittedName>
</protein>
<dbReference type="Proteomes" id="UP000028834">
    <property type="component" value="Unassembled WGS sequence"/>
</dbReference>
<evidence type="ECO:0000313" key="2">
    <source>
        <dbReference type="EMBL" id="KFG62115.1"/>
    </source>
</evidence>
<organism evidence="2 3">
    <name type="scientific">Toxoplasma gondii RUB</name>
    <dbReference type="NCBI Taxonomy" id="935652"/>
    <lineage>
        <taxon>Eukaryota</taxon>
        <taxon>Sar</taxon>
        <taxon>Alveolata</taxon>
        <taxon>Apicomplexa</taxon>
        <taxon>Conoidasida</taxon>
        <taxon>Coccidia</taxon>
        <taxon>Eucoccidiorida</taxon>
        <taxon>Eimeriorina</taxon>
        <taxon>Sarcocystidae</taxon>
        <taxon>Toxoplasma</taxon>
    </lineage>
</organism>
<gene>
    <name evidence="2" type="ORF">TGRUB_362710</name>
</gene>
<feature type="compositionally biased region" description="Basic and acidic residues" evidence="1">
    <location>
        <begin position="1"/>
        <end position="14"/>
    </location>
</feature>
<dbReference type="VEuPathDB" id="ToxoDB:TGRUB_362710"/>
<accession>A0A086LZP7</accession>